<evidence type="ECO:0000256" key="5">
    <source>
        <dbReference type="ARBA" id="ARBA00022691"/>
    </source>
</evidence>
<dbReference type="PATRIC" id="fig|1216932.3.peg.477"/>
<dbReference type="CDD" id="cd11644">
    <property type="entry name" value="Precorrin-6Y-MT"/>
    <property type="match status" value="1"/>
</dbReference>
<dbReference type="Proteomes" id="UP000019426">
    <property type="component" value="Chromosome M2/40_rep1"/>
</dbReference>
<evidence type="ECO:0000259" key="6">
    <source>
        <dbReference type="Pfam" id="PF00590"/>
    </source>
</evidence>
<sequence length="199" mass="22389">MIYIVGLGPGSKEYILPKAIEILNGSDKIIGFSRAIDSLEFIKNEKVKVKSLSEIIELLNENETISIIASGDPTFYGITEYVQNKYNGKIEVIPGISSFQYLTCKLGKCWSGSYLGSVHGREDKFIEKVLDHKISIWLTDSKNTPLKLSQALFFNNIKCKVYVGENLSYKDEKIVEGTPEEIIKNNFGNLSILIVEREI</sequence>
<dbReference type="Pfam" id="PF00590">
    <property type="entry name" value="TP_methylase"/>
    <property type="match status" value="1"/>
</dbReference>
<evidence type="ECO:0000256" key="3">
    <source>
        <dbReference type="ARBA" id="ARBA00022603"/>
    </source>
</evidence>
<evidence type="ECO:0000313" key="8">
    <source>
        <dbReference type="Proteomes" id="UP000019426"/>
    </source>
</evidence>
<name>W6S056_9CLOT</name>
<dbReference type="HOGENOM" id="CLU_089162_2_0_9"/>
<evidence type="ECO:0000256" key="1">
    <source>
        <dbReference type="ARBA" id="ARBA00004953"/>
    </source>
</evidence>
<dbReference type="Gene3D" id="3.30.950.10">
    <property type="entry name" value="Methyltransferase, Cobalt-precorrin-4 Transmethylase, Domain 2"/>
    <property type="match status" value="1"/>
</dbReference>
<dbReference type="STRING" id="1216932.CM240_0492"/>
<feature type="domain" description="Tetrapyrrole methylase" evidence="6">
    <location>
        <begin position="1"/>
        <end position="182"/>
    </location>
</feature>
<gene>
    <name evidence="7" type="ORF">CM240_0492</name>
</gene>
<dbReference type="InterPro" id="IPR000878">
    <property type="entry name" value="4pyrrol_Mease"/>
</dbReference>
<proteinExistence type="predicted"/>
<dbReference type="UniPathway" id="UPA00148"/>
<dbReference type="InterPro" id="IPR050714">
    <property type="entry name" value="Cobalamin_biosynth_MTase"/>
</dbReference>
<dbReference type="PANTHER" id="PTHR43182:SF1">
    <property type="entry name" value="COBALT-PRECORRIN-7 C(5)-METHYLTRANSFERASE"/>
    <property type="match status" value="1"/>
</dbReference>
<dbReference type="PANTHER" id="PTHR43182">
    <property type="entry name" value="COBALT-PRECORRIN-6B C(15)-METHYLTRANSFERASE (DECARBOXYLATING)"/>
    <property type="match status" value="1"/>
</dbReference>
<dbReference type="InterPro" id="IPR014776">
    <property type="entry name" value="4pyrrole_Mease_sub2"/>
</dbReference>
<comment type="pathway">
    <text evidence="1">Cofactor biosynthesis; adenosylcobalamin biosynthesis.</text>
</comment>
<dbReference type="InterPro" id="IPR012818">
    <property type="entry name" value="CbiE"/>
</dbReference>
<dbReference type="InterPro" id="IPR014777">
    <property type="entry name" value="4pyrrole_Mease_sub1"/>
</dbReference>
<dbReference type="InterPro" id="IPR035996">
    <property type="entry name" value="4pyrrol_Methylase_sf"/>
</dbReference>
<dbReference type="AlphaFoldDB" id="W6S056"/>
<keyword evidence="4 7" id="KW-0808">Transferase</keyword>
<evidence type="ECO:0000256" key="4">
    <source>
        <dbReference type="ARBA" id="ARBA00022679"/>
    </source>
</evidence>
<evidence type="ECO:0000256" key="2">
    <source>
        <dbReference type="ARBA" id="ARBA00022573"/>
    </source>
</evidence>
<dbReference type="GO" id="GO:0009236">
    <property type="term" value="P:cobalamin biosynthetic process"/>
    <property type="evidence" value="ECO:0007669"/>
    <property type="project" value="UniProtKB-UniPathway"/>
</dbReference>
<keyword evidence="8" id="KW-1185">Reference proteome</keyword>
<reference evidence="7 8" key="1">
    <citation type="submission" date="2013-11" db="EMBL/GenBank/DDBJ databases">
        <title>Complete genome sequence of Clostridum sp. M2/40.</title>
        <authorList>
            <person name="Wibberg D."/>
            <person name="Puehler A."/>
            <person name="Schlueter A."/>
        </authorList>
    </citation>
    <scope>NUCLEOTIDE SEQUENCE [LARGE SCALE GENOMIC DNA]</scope>
    <source>
        <strain evidence="8">M2/40</strain>
    </source>
</reference>
<protein>
    <submittedName>
        <fullName evidence="7">Precorrin-6y C5,15-methyltransferase (Decarboxylating), CbiE subunit</fullName>
    </submittedName>
</protein>
<dbReference type="Gene3D" id="3.40.1010.10">
    <property type="entry name" value="Cobalt-precorrin-4 Transmethylase, Domain 1"/>
    <property type="match status" value="1"/>
</dbReference>
<dbReference type="GO" id="GO:0008276">
    <property type="term" value="F:protein methyltransferase activity"/>
    <property type="evidence" value="ECO:0007669"/>
    <property type="project" value="InterPro"/>
</dbReference>
<dbReference type="eggNOG" id="COG2241">
    <property type="taxonomic scope" value="Bacteria"/>
</dbReference>
<dbReference type="EMBL" id="HG917868">
    <property type="protein sequence ID" value="CDM67657.1"/>
    <property type="molecule type" value="Genomic_DNA"/>
</dbReference>
<dbReference type="OrthoDB" id="9780707at2"/>
<accession>W6S056</accession>
<organism evidence="7 8">
    <name type="scientific">Clostridium bornimense</name>
    <dbReference type="NCBI Taxonomy" id="1216932"/>
    <lineage>
        <taxon>Bacteria</taxon>
        <taxon>Bacillati</taxon>
        <taxon>Bacillota</taxon>
        <taxon>Clostridia</taxon>
        <taxon>Eubacteriales</taxon>
        <taxon>Clostridiaceae</taxon>
        <taxon>Clostridium</taxon>
    </lineage>
</organism>
<dbReference type="RefSeq" id="WP_044036139.1">
    <property type="nucleotide sequence ID" value="NZ_HG917868.1"/>
</dbReference>
<dbReference type="KEGG" id="clt:CM240_0492"/>
<keyword evidence="3 7" id="KW-0489">Methyltransferase</keyword>
<dbReference type="SUPFAM" id="SSF53790">
    <property type="entry name" value="Tetrapyrrole methylase"/>
    <property type="match status" value="1"/>
</dbReference>
<evidence type="ECO:0000313" key="7">
    <source>
        <dbReference type="EMBL" id="CDM67657.1"/>
    </source>
</evidence>
<keyword evidence="5" id="KW-0949">S-adenosyl-L-methionine</keyword>
<dbReference type="NCBIfam" id="TIGR02467">
    <property type="entry name" value="CbiE"/>
    <property type="match status" value="1"/>
</dbReference>
<keyword evidence="2" id="KW-0169">Cobalamin biosynthesis</keyword>
<dbReference type="GO" id="GO:0032259">
    <property type="term" value="P:methylation"/>
    <property type="evidence" value="ECO:0007669"/>
    <property type="project" value="UniProtKB-KW"/>
</dbReference>